<dbReference type="OrthoDB" id="9798540at2"/>
<dbReference type="GO" id="GO:0010043">
    <property type="term" value="P:response to zinc ion"/>
    <property type="evidence" value="ECO:0007669"/>
    <property type="project" value="TreeGrafter"/>
</dbReference>
<name>Q0F153_9PROT</name>
<evidence type="ECO:0000256" key="5">
    <source>
        <dbReference type="ARBA" id="ARBA00023136"/>
    </source>
</evidence>
<dbReference type="SUPFAM" id="SSF81345">
    <property type="entry name" value="ABC transporter involved in vitamin B12 uptake, BtuC"/>
    <property type="match status" value="1"/>
</dbReference>
<comment type="caution">
    <text evidence="8">The sequence shown here is derived from an EMBL/GenBank/DDBJ whole genome shotgun (WGS) entry which is preliminary data.</text>
</comment>
<sequence>MIEMLSEFIASPVMRDALLPSLLIAVVTASMSVMVMAHRLSYLTVGVSHASLAGLGIAVTLALPLLPTATLFAVLIALLLALMPRRKGISEDAGTGMLFAGSMALGIILISSASNAQVDLFGLLFGNILTISEQDRIWLYLLAGLILAVLALASRAWWSIAFDPMTAETSGLPVAGLRLLLYGLVGLTVILCVKLAGIVLTAGLMVLPAACAWLWGRSLGSLWLLSVVFSMTGTIIGLLWSYAHEWPSGASVVLALCVLFTLSWGAREAVSRLGTTRD</sequence>
<dbReference type="PANTHER" id="PTHR30477">
    <property type="entry name" value="ABC-TRANSPORTER METAL-BINDING PROTEIN"/>
    <property type="match status" value="1"/>
</dbReference>
<keyword evidence="4 7" id="KW-1133">Transmembrane helix</keyword>
<feature type="transmembrane region" description="Helical" evidence="7">
    <location>
        <begin position="95"/>
        <end position="117"/>
    </location>
</feature>
<dbReference type="Pfam" id="PF00950">
    <property type="entry name" value="ABC-3"/>
    <property type="match status" value="1"/>
</dbReference>
<evidence type="ECO:0000313" key="8">
    <source>
        <dbReference type="EMBL" id="EAU55338.1"/>
    </source>
</evidence>
<protein>
    <submittedName>
        <fullName evidence="8">Mn2+/Zn2+ ABC transporter, permease protein</fullName>
    </submittedName>
</protein>
<feature type="transmembrane region" description="Helical" evidence="7">
    <location>
        <begin position="222"/>
        <end position="243"/>
    </location>
</feature>
<feature type="transmembrane region" description="Helical" evidence="7">
    <location>
        <begin position="249"/>
        <end position="266"/>
    </location>
</feature>
<dbReference type="STRING" id="314344.AL013_09005"/>
<reference evidence="8 9" key="1">
    <citation type="submission" date="2006-09" db="EMBL/GenBank/DDBJ databases">
        <authorList>
            <person name="Emerson D."/>
            <person name="Ferriera S."/>
            <person name="Johnson J."/>
            <person name="Kravitz S."/>
            <person name="Halpern A."/>
            <person name="Remington K."/>
            <person name="Beeson K."/>
            <person name="Tran B."/>
            <person name="Rogers Y.-H."/>
            <person name="Friedman R."/>
            <person name="Venter J.C."/>
        </authorList>
    </citation>
    <scope>NUCLEOTIDE SEQUENCE [LARGE SCALE GENOMIC DNA]</scope>
    <source>
        <strain evidence="8 9">PV-1</strain>
    </source>
</reference>
<evidence type="ECO:0000313" key="9">
    <source>
        <dbReference type="Proteomes" id="UP000005297"/>
    </source>
</evidence>
<feature type="transmembrane region" description="Helical" evidence="7">
    <location>
        <begin position="170"/>
        <end position="190"/>
    </location>
</feature>
<dbReference type="FunCoup" id="Q0F153">
    <property type="interactions" value="312"/>
</dbReference>
<dbReference type="EMBL" id="AATS01000003">
    <property type="protein sequence ID" value="EAU55338.1"/>
    <property type="molecule type" value="Genomic_DNA"/>
</dbReference>
<dbReference type="Gene3D" id="1.10.3470.10">
    <property type="entry name" value="ABC transporter involved in vitamin B12 uptake, BtuC"/>
    <property type="match status" value="1"/>
</dbReference>
<dbReference type="eggNOG" id="COG1108">
    <property type="taxonomic scope" value="Bacteria"/>
</dbReference>
<dbReference type="InterPro" id="IPR001626">
    <property type="entry name" value="ABC_TroCD"/>
</dbReference>
<feature type="transmembrane region" description="Helical" evidence="7">
    <location>
        <begin position="196"/>
        <end position="215"/>
    </location>
</feature>
<dbReference type="InParanoid" id="Q0F153"/>
<evidence type="ECO:0000256" key="1">
    <source>
        <dbReference type="ARBA" id="ARBA00004141"/>
    </source>
</evidence>
<dbReference type="Proteomes" id="UP000005297">
    <property type="component" value="Unassembled WGS sequence"/>
</dbReference>
<evidence type="ECO:0000256" key="2">
    <source>
        <dbReference type="ARBA" id="ARBA00008034"/>
    </source>
</evidence>
<accession>Q0F153</accession>
<gene>
    <name evidence="8" type="ORF">SPV1_11416</name>
</gene>
<comment type="subcellular location">
    <subcellularLocation>
        <location evidence="6">Cell membrane</location>
        <topology evidence="6">Multi-pass membrane protein</topology>
    </subcellularLocation>
    <subcellularLocation>
        <location evidence="1">Membrane</location>
        <topology evidence="1">Multi-pass membrane protein</topology>
    </subcellularLocation>
</comment>
<dbReference type="HOGENOM" id="CLU_028808_4_3_0"/>
<dbReference type="GO" id="GO:0055085">
    <property type="term" value="P:transmembrane transport"/>
    <property type="evidence" value="ECO:0007669"/>
    <property type="project" value="InterPro"/>
</dbReference>
<comment type="similarity">
    <text evidence="2 6">Belongs to the ABC-3 integral membrane protein family.</text>
</comment>
<keyword evidence="3 6" id="KW-0812">Transmembrane</keyword>
<feature type="transmembrane region" description="Helical" evidence="7">
    <location>
        <begin position="53"/>
        <end position="83"/>
    </location>
</feature>
<keyword evidence="5 7" id="KW-0472">Membrane</keyword>
<dbReference type="AlphaFoldDB" id="Q0F153"/>
<organism evidence="8 9">
    <name type="scientific">Mariprofundus ferrooxydans PV-1</name>
    <dbReference type="NCBI Taxonomy" id="314345"/>
    <lineage>
        <taxon>Bacteria</taxon>
        <taxon>Pseudomonadati</taxon>
        <taxon>Pseudomonadota</taxon>
        <taxon>Candidatius Mariprofundia</taxon>
        <taxon>Mariprofundales</taxon>
        <taxon>Mariprofundaceae</taxon>
        <taxon>Mariprofundus</taxon>
    </lineage>
</organism>
<keyword evidence="6" id="KW-0813">Transport</keyword>
<dbReference type="GO" id="GO:0043190">
    <property type="term" value="C:ATP-binding cassette (ABC) transporter complex"/>
    <property type="evidence" value="ECO:0007669"/>
    <property type="project" value="InterPro"/>
</dbReference>
<evidence type="ECO:0000256" key="4">
    <source>
        <dbReference type="ARBA" id="ARBA00022989"/>
    </source>
</evidence>
<evidence type="ECO:0000256" key="7">
    <source>
        <dbReference type="SAM" id="Phobius"/>
    </source>
</evidence>
<dbReference type="PANTHER" id="PTHR30477:SF13">
    <property type="entry name" value="IRON TRANSPORT SYSTEM MEMBRANE PROTEIN HI_0360-RELATED"/>
    <property type="match status" value="1"/>
</dbReference>
<evidence type="ECO:0000256" key="3">
    <source>
        <dbReference type="ARBA" id="ARBA00022692"/>
    </source>
</evidence>
<feature type="transmembrane region" description="Helical" evidence="7">
    <location>
        <begin position="137"/>
        <end position="158"/>
    </location>
</feature>
<proteinExistence type="inferred from homology"/>
<evidence type="ECO:0000256" key="6">
    <source>
        <dbReference type="RuleBase" id="RU003943"/>
    </source>
</evidence>
<dbReference type="InterPro" id="IPR037294">
    <property type="entry name" value="ABC_BtuC-like"/>
</dbReference>
<keyword evidence="9" id="KW-1185">Reference proteome</keyword>